<dbReference type="InterPro" id="IPR036638">
    <property type="entry name" value="HLH_DNA-bd_sf"/>
</dbReference>
<dbReference type="EnsemblMetazoa" id="PPAI009130-RA">
    <property type="protein sequence ID" value="PPAI009130-PA"/>
    <property type="gene ID" value="PPAI009130"/>
</dbReference>
<dbReference type="Pfam" id="PF00010">
    <property type="entry name" value="HLH"/>
    <property type="match status" value="1"/>
</dbReference>
<dbReference type="Proteomes" id="UP000092462">
    <property type="component" value="Unassembled WGS sequence"/>
</dbReference>
<keyword evidence="2" id="KW-1185">Reference proteome</keyword>
<dbReference type="AlphaFoldDB" id="A0A1B0DL90"/>
<organism evidence="1 2">
    <name type="scientific">Phlebotomus papatasi</name>
    <name type="common">Sandfly</name>
    <dbReference type="NCBI Taxonomy" id="29031"/>
    <lineage>
        <taxon>Eukaryota</taxon>
        <taxon>Metazoa</taxon>
        <taxon>Ecdysozoa</taxon>
        <taxon>Arthropoda</taxon>
        <taxon>Hexapoda</taxon>
        <taxon>Insecta</taxon>
        <taxon>Pterygota</taxon>
        <taxon>Neoptera</taxon>
        <taxon>Endopterygota</taxon>
        <taxon>Diptera</taxon>
        <taxon>Nematocera</taxon>
        <taxon>Psychodoidea</taxon>
        <taxon>Psychodidae</taxon>
        <taxon>Phlebotomus</taxon>
        <taxon>Phlebotomus</taxon>
    </lineage>
</organism>
<accession>A0A1B0DL90</accession>
<dbReference type="Gene3D" id="4.10.280.10">
    <property type="entry name" value="Helix-loop-helix DNA-binding domain"/>
    <property type="match status" value="1"/>
</dbReference>
<dbReference type="EMBL" id="AJVK01006645">
    <property type="status" value="NOT_ANNOTATED_CDS"/>
    <property type="molecule type" value="Genomic_DNA"/>
</dbReference>
<dbReference type="InterPro" id="IPR050933">
    <property type="entry name" value="Circadian_TF"/>
</dbReference>
<proteinExistence type="predicted"/>
<dbReference type="VEuPathDB" id="VectorBase:PPAPM1_000578"/>
<reference evidence="1" key="1">
    <citation type="submission" date="2022-08" db="UniProtKB">
        <authorList>
            <consortium name="EnsemblMetazoa"/>
        </authorList>
    </citation>
    <scope>IDENTIFICATION</scope>
    <source>
        <strain evidence="1">Israel</strain>
    </source>
</reference>
<dbReference type="SUPFAM" id="SSF47459">
    <property type="entry name" value="HLH, helix-loop-helix DNA-binding domain"/>
    <property type="match status" value="1"/>
</dbReference>
<dbReference type="PROSITE" id="PS50888">
    <property type="entry name" value="BHLH"/>
    <property type="match status" value="1"/>
</dbReference>
<evidence type="ECO:0000313" key="2">
    <source>
        <dbReference type="Proteomes" id="UP000092462"/>
    </source>
</evidence>
<dbReference type="InterPro" id="IPR011598">
    <property type="entry name" value="bHLH_dom"/>
</dbReference>
<dbReference type="Gene3D" id="3.30.450.20">
    <property type="entry name" value="PAS domain"/>
    <property type="match status" value="1"/>
</dbReference>
<name>A0A1B0DL90_PHLPP</name>
<dbReference type="SMART" id="SM00353">
    <property type="entry name" value="HLH"/>
    <property type="match status" value="1"/>
</dbReference>
<protein>
    <submittedName>
        <fullName evidence="1">Uncharacterized protein</fullName>
    </submittedName>
</protein>
<dbReference type="VEuPathDB" id="VectorBase:PPAPM1_011991"/>
<dbReference type="PANTHER" id="PTHR23042">
    <property type="entry name" value="CIRCADIAN PROTEIN CLOCK/ARNT/BMAL/PAS"/>
    <property type="match status" value="1"/>
</dbReference>
<dbReference type="VEuPathDB" id="VectorBase:PPAI009130"/>
<sequence length="173" mass="19209">MIYCDGSGKDELKGFAVVTEHDLVFSCRCHPSASVFELEAMAIKKSLEFIADCCITGENSNGREARNRAEKNRRDKLNNSIQELSGMVPHVAESPRRVDKTAVLRFSAHGLRIDYVFGKSAGPCQFRIKPQTTDAFLRLLDSFLLTLTCRGQILLVSPSIEQHLGHCQTPVIA</sequence>
<dbReference type="GO" id="GO:0046983">
    <property type="term" value="F:protein dimerization activity"/>
    <property type="evidence" value="ECO:0007669"/>
    <property type="project" value="InterPro"/>
</dbReference>
<evidence type="ECO:0000313" key="1">
    <source>
        <dbReference type="EnsemblMetazoa" id="PPAI009130-PA"/>
    </source>
</evidence>